<sequence length="281" mass="28966">MRRNRWALAAVLSALLLGGCSGGGVGGADSQGSYAAPADAAGAPSVEDTERQVVTTADTTVAVDDPAAGAQQVSELVEDRGGRVDQRSERTVPRTSGDTTVADLVLRVPADELTGVLDELDRMGDLSSVSVVRDDVTSTAVDLDARISALQTSVTRLEALMAGAATTADLLAAEQELSIRQQDLEALQAERTALADQVELTTLSVQLVETEAAAEDDDPGFLGGLSTGWGSLTAAFGGALVVLGVLLPWLLVVAVAAAVAVPLVRRARRRARTTRTVAPTP</sequence>
<keyword evidence="2" id="KW-1133">Transmembrane helix</keyword>
<keyword evidence="3" id="KW-0732">Signal</keyword>
<proteinExistence type="predicted"/>
<feature type="compositionally biased region" description="Basic and acidic residues" evidence="1">
    <location>
        <begin position="77"/>
        <end position="92"/>
    </location>
</feature>
<evidence type="ECO:0000259" key="4">
    <source>
        <dbReference type="Pfam" id="PF14257"/>
    </source>
</evidence>
<keyword evidence="6" id="KW-1185">Reference proteome</keyword>
<dbReference type="Proteomes" id="UP000198981">
    <property type="component" value="Unassembled WGS sequence"/>
</dbReference>
<dbReference type="EMBL" id="FMUH01000003">
    <property type="protein sequence ID" value="SCX49502.1"/>
    <property type="molecule type" value="Genomic_DNA"/>
</dbReference>
<feature type="domain" description="DUF4349" evidence="4">
    <location>
        <begin position="51"/>
        <end position="259"/>
    </location>
</feature>
<dbReference type="Pfam" id="PF14257">
    <property type="entry name" value="DUF4349"/>
    <property type="match status" value="1"/>
</dbReference>
<evidence type="ECO:0000256" key="1">
    <source>
        <dbReference type="SAM" id="MobiDB-lite"/>
    </source>
</evidence>
<evidence type="ECO:0000256" key="3">
    <source>
        <dbReference type="SAM" id="SignalP"/>
    </source>
</evidence>
<evidence type="ECO:0000256" key="2">
    <source>
        <dbReference type="SAM" id="Phobius"/>
    </source>
</evidence>
<gene>
    <name evidence="5" type="ORF">SAMN03159343_2207</name>
</gene>
<name>A0A1G4Y7X9_9ACTN</name>
<organism evidence="5 6">
    <name type="scientific">Klenkia marina</name>
    <dbReference type="NCBI Taxonomy" id="1960309"/>
    <lineage>
        <taxon>Bacteria</taxon>
        <taxon>Bacillati</taxon>
        <taxon>Actinomycetota</taxon>
        <taxon>Actinomycetes</taxon>
        <taxon>Geodermatophilales</taxon>
        <taxon>Geodermatophilaceae</taxon>
        <taxon>Klenkia</taxon>
    </lineage>
</organism>
<keyword evidence="2" id="KW-0472">Membrane</keyword>
<dbReference type="RefSeq" id="WP_092803802.1">
    <property type="nucleotide sequence ID" value="NZ_FMUH01000003.1"/>
</dbReference>
<dbReference type="PROSITE" id="PS51257">
    <property type="entry name" value="PROKAR_LIPOPROTEIN"/>
    <property type="match status" value="1"/>
</dbReference>
<feature type="region of interest" description="Disordered" evidence="1">
    <location>
        <begin position="71"/>
        <end position="96"/>
    </location>
</feature>
<accession>A0A1G4Y7X9</accession>
<feature type="chain" id="PRO_5038619184" description="DUF4349 domain-containing protein" evidence="3">
    <location>
        <begin position="23"/>
        <end position="281"/>
    </location>
</feature>
<feature type="signal peptide" evidence="3">
    <location>
        <begin position="1"/>
        <end position="22"/>
    </location>
</feature>
<protein>
    <recommendedName>
        <fullName evidence="4">DUF4349 domain-containing protein</fullName>
    </recommendedName>
</protein>
<dbReference type="AlphaFoldDB" id="A0A1G4Y7X9"/>
<reference evidence="6" key="1">
    <citation type="submission" date="2016-10" db="EMBL/GenBank/DDBJ databases">
        <authorList>
            <person name="Varghese N."/>
            <person name="Submissions S."/>
        </authorList>
    </citation>
    <scope>NUCLEOTIDE SEQUENCE [LARGE SCALE GENOMIC DNA]</scope>
    <source>
        <strain evidence="6">DSM 45722</strain>
    </source>
</reference>
<dbReference type="InterPro" id="IPR025645">
    <property type="entry name" value="DUF4349"/>
</dbReference>
<evidence type="ECO:0000313" key="6">
    <source>
        <dbReference type="Proteomes" id="UP000198981"/>
    </source>
</evidence>
<feature type="transmembrane region" description="Helical" evidence="2">
    <location>
        <begin position="235"/>
        <end position="264"/>
    </location>
</feature>
<keyword evidence="2" id="KW-0812">Transmembrane</keyword>
<dbReference type="OrthoDB" id="186919at2"/>
<dbReference type="STRING" id="1960309.SAMN03159343_2207"/>
<evidence type="ECO:0000313" key="5">
    <source>
        <dbReference type="EMBL" id="SCX49502.1"/>
    </source>
</evidence>